<feature type="compositionally biased region" description="Basic and acidic residues" evidence="1">
    <location>
        <begin position="41"/>
        <end position="50"/>
    </location>
</feature>
<name>A0A9X0D7P9_9CNID</name>
<dbReference type="Proteomes" id="UP001163046">
    <property type="component" value="Unassembled WGS sequence"/>
</dbReference>
<organism evidence="2 3">
    <name type="scientific">Desmophyllum pertusum</name>
    <dbReference type="NCBI Taxonomy" id="174260"/>
    <lineage>
        <taxon>Eukaryota</taxon>
        <taxon>Metazoa</taxon>
        <taxon>Cnidaria</taxon>
        <taxon>Anthozoa</taxon>
        <taxon>Hexacorallia</taxon>
        <taxon>Scleractinia</taxon>
        <taxon>Caryophylliina</taxon>
        <taxon>Caryophylliidae</taxon>
        <taxon>Desmophyllum</taxon>
    </lineage>
</organism>
<feature type="region of interest" description="Disordered" evidence="1">
    <location>
        <begin position="41"/>
        <end position="99"/>
    </location>
</feature>
<dbReference type="AlphaFoldDB" id="A0A9X0D7P9"/>
<keyword evidence="3" id="KW-1185">Reference proteome</keyword>
<comment type="caution">
    <text evidence="2">The sequence shown here is derived from an EMBL/GenBank/DDBJ whole genome shotgun (WGS) entry which is preliminary data.</text>
</comment>
<evidence type="ECO:0000313" key="2">
    <source>
        <dbReference type="EMBL" id="KAJ7389865.1"/>
    </source>
</evidence>
<sequence>MKSGKGRRKTSKTGVTDFEDAMNQAFSEIFQNLKMIEQDTKKQREKVDLQRRRRVSAPAATHRETVSTFNQPKNELGRKFSTPTNASTPCSEFCSVLRK</sequence>
<protein>
    <submittedName>
        <fullName evidence="2">Uncharacterized protein</fullName>
    </submittedName>
</protein>
<dbReference type="OrthoDB" id="5993914at2759"/>
<evidence type="ECO:0000256" key="1">
    <source>
        <dbReference type="SAM" id="MobiDB-lite"/>
    </source>
</evidence>
<feature type="compositionally biased region" description="Polar residues" evidence="1">
    <location>
        <begin position="81"/>
        <end position="90"/>
    </location>
</feature>
<evidence type="ECO:0000313" key="3">
    <source>
        <dbReference type="Proteomes" id="UP001163046"/>
    </source>
</evidence>
<accession>A0A9X0D7P9</accession>
<dbReference type="EMBL" id="MU825424">
    <property type="protein sequence ID" value="KAJ7389865.1"/>
    <property type="molecule type" value="Genomic_DNA"/>
</dbReference>
<reference evidence="2" key="1">
    <citation type="submission" date="2023-01" db="EMBL/GenBank/DDBJ databases">
        <title>Genome assembly of the deep-sea coral Lophelia pertusa.</title>
        <authorList>
            <person name="Herrera S."/>
            <person name="Cordes E."/>
        </authorList>
    </citation>
    <scope>NUCLEOTIDE SEQUENCE</scope>
    <source>
        <strain evidence="2">USNM1676648</strain>
        <tissue evidence="2">Polyp</tissue>
    </source>
</reference>
<proteinExistence type="predicted"/>
<gene>
    <name evidence="2" type="ORF">OS493_028834</name>
</gene>